<accession>A0A392RPK5</accession>
<dbReference type="EMBL" id="LXQA010251185">
    <property type="protein sequence ID" value="MCI38034.1"/>
    <property type="molecule type" value="Genomic_DNA"/>
</dbReference>
<name>A0A392RPK5_9FABA</name>
<protein>
    <submittedName>
        <fullName evidence="1">Uncharacterized protein</fullName>
    </submittedName>
</protein>
<reference evidence="1 2" key="1">
    <citation type="journal article" date="2018" name="Front. Plant Sci.">
        <title>Red Clover (Trifolium pratense) and Zigzag Clover (T. medium) - A Picture of Genomic Similarities and Differences.</title>
        <authorList>
            <person name="Dluhosova J."/>
            <person name="Istvanek J."/>
            <person name="Nedelnik J."/>
            <person name="Repkova J."/>
        </authorList>
    </citation>
    <scope>NUCLEOTIDE SEQUENCE [LARGE SCALE GENOMIC DNA]</scope>
    <source>
        <strain evidence="2">cv. 10/8</strain>
        <tissue evidence="1">Leaf</tissue>
    </source>
</reference>
<evidence type="ECO:0000313" key="1">
    <source>
        <dbReference type="EMBL" id="MCI38034.1"/>
    </source>
</evidence>
<dbReference type="Proteomes" id="UP000265520">
    <property type="component" value="Unassembled WGS sequence"/>
</dbReference>
<organism evidence="1 2">
    <name type="scientific">Trifolium medium</name>
    <dbReference type="NCBI Taxonomy" id="97028"/>
    <lineage>
        <taxon>Eukaryota</taxon>
        <taxon>Viridiplantae</taxon>
        <taxon>Streptophyta</taxon>
        <taxon>Embryophyta</taxon>
        <taxon>Tracheophyta</taxon>
        <taxon>Spermatophyta</taxon>
        <taxon>Magnoliopsida</taxon>
        <taxon>eudicotyledons</taxon>
        <taxon>Gunneridae</taxon>
        <taxon>Pentapetalae</taxon>
        <taxon>rosids</taxon>
        <taxon>fabids</taxon>
        <taxon>Fabales</taxon>
        <taxon>Fabaceae</taxon>
        <taxon>Papilionoideae</taxon>
        <taxon>50 kb inversion clade</taxon>
        <taxon>NPAAA clade</taxon>
        <taxon>Hologalegina</taxon>
        <taxon>IRL clade</taxon>
        <taxon>Trifolieae</taxon>
        <taxon>Trifolium</taxon>
    </lineage>
</organism>
<proteinExistence type="predicted"/>
<comment type="caution">
    <text evidence="1">The sequence shown here is derived from an EMBL/GenBank/DDBJ whole genome shotgun (WGS) entry which is preliminary data.</text>
</comment>
<keyword evidence="2" id="KW-1185">Reference proteome</keyword>
<sequence>SPPLAWRHLATKRQKVWPQLATTGDNWRPSRHHLAWRLLATVKNGAWRQLATTRRT</sequence>
<feature type="non-terminal residue" evidence="1">
    <location>
        <position position="1"/>
    </location>
</feature>
<dbReference type="AlphaFoldDB" id="A0A392RPK5"/>
<evidence type="ECO:0000313" key="2">
    <source>
        <dbReference type="Proteomes" id="UP000265520"/>
    </source>
</evidence>